<evidence type="ECO:0000256" key="3">
    <source>
        <dbReference type="ARBA" id="ARBA00023004"/>
    </source>
</evidence>
<dbReference type="GO" id="GO:0046872">
    <property type="term" value="F:metal ion binding"/>
    <property type="evidence" value="ECO:0007669"/>
    <property type="project" value="UniProtKB-KW"/>
</dbReference>
<dbReference type="PANTHER" id="PTHR21496">
    <property type="entry name" value="FERREDOXIN-RELATED"/>
    <property type="match status" value="1"/>
</dbReference>
<keyword evidence="8" id="KW-1185">Reference proteome</keyword>
<comment type="cofactor">
    <cofactor evidence="5">
        <name>[2Fe-2S] cluster</name>
        <dbReference type="ChEBI" id="CHEBI:190135"/>
    </cofactor>
</comment>
<dbReference type="PROSITE" id="PS51296">
    <property type="entry name" value="RIESKE"/>
    <property type="match status" value="1"/>
</dbReference>
<dbReference type="SUPFAM" id="SSF50022">
    <property type="entry name" value="ISP domain"/>
    <property type="match status" value="1"/>
</dbReference>
<dbReference type="InterPro" id="IPR036922">
    <property type="entry name" value="Rieske_2Fe-2S_sf"/>
</dbReference>
<dbReference type="GO" id="GO:0051537">
    <property type="term" value="F:2 iron, 2 sulfur cluster binding"/>
    <property type="evidence" value="ECO:0007669"/>
    <property type="project" value="UniProtKB-KW"/>
</dbReference>
<reference evidence="7" key="2">
    <citation type="submission" date="2023-05" db="EMBL/GenBank/DDBJ databases">
        <authorList>
            <consortium name="Lawrence Berkeley National Laboratory"/>
            <person name="Steindorff A."/>
            <person name="Hensen N."/>
            <person name="Bonometti L."/>
            <person name="Westerberg I."/>
            <person name="Brannstrom I.O."/>
            <person name="Guillou S."/>
            <person name="Cros-Aarteil S."/>
            <person name="Calhoun S."/>
            <person name="Haridas S."/>
            <person name="Kuo A."/>
            <person name="Mondo S."/>
            <person name="Pangilinan J."/>
            <person name="Riley R."/>
            <person name="Labutti K."/>
            <person name="Andreopoulos B."/>
            <person name="Lipzen A."/>
            <person name="Chen C."/>
            <person name="Yanf M."/>
            <person name="Daum C."/>
            <person name="Ng V."/>
            <person name="Clum A."/>
            <person name="Ohm R."/>
            <person name="Martin F."/>
            <person name="Silar P."/>
            <person name="Natvig D."/>
            <person name="Lalanne C."/>
            <person name="Gautier V."/>
            <person name="Ament-Velasquez S.L."/>
            <person name="Kruys A."/>
            <person name="Hutchinson M.I."/>
            <person name="Powell A.J."/>
            <person name="Barry K."/>
            <person name="Miller A.N."/>
            <person name="Grigoriev I.V."/>
            <person name="Debuchy R."/>
            <person name="Gladieux P."/>
            <person name="Thoren M.H."/>
            <person name="Johannesson H."/>
        </authorList>
    </citation>
    <scope>NUCLEOTIDE SEQUENCE</scope>
    <source>
        <strain evidence="7">CBS 508.74</strain>
    </source>
</reference>
<keyword evidence="1" id="KW-0001">2Fe-2S</keyword>
<evidence type="ECO:0000256" key="2">
    <source>
        <dbReference type="ARBA" id="ARBA00022723"/>
    </source>
</evidence>
<dbReference type="Gene3D" id="2.102.10.10">
    <property type="entry name" value="Rieske [2Fe-2S] iron-sulphur domain"/>
    <property type="match status" value="1"/>
</dbReference>
<evidence type="ECO:0000256" key="4">
    <source>
        <dbReference type="ARBA" id="ARBA00023014"/>
    </source>
</evidence>
<name>A0AAN6TDP1_9PEZI</name>
<evidence type="ECO:0000259" key="6">
    <source>
        <dbReference type="PROSITE" id="PS51296"/>
    </source>
</evidence>
<gene>
    <name evidence="7" type="ORF">N656DRAFT_92979</name>
</gene>
<evidence type="ECO:0000256" key="1">
    <source>
        <dbReference type="ARBA" id="ARBA00022714"/>
    </source>
</evidence>
<keyword evidence="4" id="KW-0411">Iron-sulfur</keyword>
<comment type="caution">
    <text evidence="7">The sequence shown here is derived from an EMBL/GenBank/DDBJ whole genome shotgun (WGS) entry which is preliminary data.</text>
</comment>
<evidence type="ECO:0000313" key="7">
    <source>
        <dbReference type="EMBL" id="KAK4112512.1"/>
    </source>
</evidence>
<dbReference type="AlphaFoldDB" id="A0AAN6TDP1"/>
<dbReference type="Pfam" id="PF00355">
    <property type="entry name" value="Rieske"/>
    <property type="match status" value="1"/>
</dbReference>
<dbReference type="Proteomes" id="UP001302812">
    <property type="component" value="Unassembled WGS sequence"/>
</dbReference>
<protein>
    <recommendedName>
        <fullName evidence="6">Rieske domain-containing protein</fullName>
    </recommendedName>
</protein>
<organism evidence="7 8">
    <name type="scientific">Canariomyces notabilis</name>
    <dbReference type="NCBI Taxonomy" id="2074819"/>
    <lineage>
        <taxon>Eukaryota</taxon>
        <taxon>Fungi</taxon>
        <taxon>Dikarya</taxon>
        <taxon>Ascomycota</taxon>
        <taxon>Pezizomycotina</taxon>
        <taxon>Sordariomycetes</taxon>
        <taxon>Sordariomycetidae</taxon>
        <taxon>Sordariales</taxon>
        <taxon>Chaetomiaceae</taxon>
        <taxon>Canariomyces</taxon>
    </lineage>
</organism>
<feature type="domain" description="Rieske" evidence="6">
    <location>
        <begin position="61"/>
        <end position="161"/>
    </location>
</feature>
<sequence length="176" mass="19803">MTSFLNPFRARTHPGTEWFSVGLASSFPDVGSDESQPQLCGNQGADGKPGCKVFHVPQTDVSQRAEVEIPAEEGTQDLTDQVLVFQYRGKFHAVDHQCPHSSYPLSRGIPFDIEDFGIVLSAGLTCPKHNWSFDLFSGRSDRGNYKLKIWEVQLRDVDGTEPREQKVWVRRKPRIG</sequence>
<reference evidence="7" key="1">
    <citation type="journal article" date="2023" name="Mol. Phylogenet. Evol.">
        <title>Genome-scale phylogeny and comparative genomics of the fungal order Sordariales.</title>
        <authorList>
            <person name="Hensen N."/>
            <person name="Bonometti L."/>
            <person name="Westerberg I."/>
            <person name="Brannstrom I.O."/>
            <person name="Guillou S."/>
            <person name="Cros-Aarteil S."/>
            <person name="Calhoun S."/>
            <person name="Haridas S."/>
            <person name="Kuo A."/>
            <person name="Mondo S."/>
            <person name="Pangilinan J."/>
            <person name="Riley R."/>
            <person name="LaButti K."/>
            <person name="Andreopoulos B."/>
            <person name="Lipzen A."/>
            <person name="Chen C."/>
            <person name="Yan M."/>
            <person name="Daum C."/>
            <person name="Ng V."/>
            <person name="Clum A."/>
            <person name="Steindorff A."/>
            <person name="Ohm R.A."/>
            <person name="Martin F."/>
            <person name="Silar P."/>
            <person name="Natvig D.O."/>
            <person name="Lalanne C."/>
            <person name="Gautier V."/>
            <person name="Ament-Velasquez S.L."/>
            <person name="Kruys A."/>
            <person name="Hutchinson M.I."/>
            <person name="Powell A.J."/>
            <person name="Barry K."/>
            <person name="Miller A.N."/>
            <person name="Grigoriev I.V."/>
            <person name="Debuchy R."/>
            <person name="Gladieux P."/>
            <person name="Hiltunen Thoren M."/>
            <person name="Johannesson H."/>
        </authorList>
    </citation>
    <scope>NUCLEOTIDE SEQUENCE</scope>
    <source>
        <strain evidence="7">CBS 508.74</strain>
    </source>
</reference>
<dbReference type="InterPro" id="IPR017941">
    <property type="entry name" value="Rieske_2Fe-2S"/>
</dbReference>
<proteinExistence type="predicted"/>
<keyword evidence="3" id="KW-0408">Iron</keyword>
<keyword evidence="2" id="KW-0479">Metal-binding</keyword>
<dbReference type="CDD" id="cd03467">
    <property type="entry name" value="Rieske"/>
    <property type="match status" value="1"/>
</dbReference>
<accession>A0AAN6TDP1</accession>
<evidence type="ECO:0000313" key="8">
    <source>
        <dbReference type="Proteomes" id="UP001302812"/>
    </source>
</evidence>
<dbReference type="RefSeq" id="XP_064670082.1">
    <property type="nucleotide sequence ID" value="XM_064819406.1"/>
</dbReference>
<dbReference type="GeneID" id="89943532"/>
<dbReference type="EMBL" id="MU853342">
    <property type="protein sequence ID" value="KAK4112512.1"/>
    <property type="molecule type" value="Genomic_DNA"/>
</dbReference>
<evidence type="ECO:0000256" key="5">
    <source>
        <dbReference type="ARBA" id="ARBA00034078"/>
    </source>
</evidence>
<dbReference type="PANTHER" id="PTHR21496:SF0">
    <property type="entry name" value="RIESKE DOMAIN-CONTAINING PROTEIN"/>
    <property type="match status" value="1"/>
</dbReference>